<dbReference type="Pfam" id="PF00753">
    <property type="entry name" value="Lactamase_B"/>
    <property type="match status" value="1"/>
</dbReference>
<dbReference type="Gene3D" id="3.60.15.10">
    <property type="entry name" value="Ribonuclease Z/Hydroxyacylglutathione hydrolase-like"/>
    <property type="match status" value="1"/>
</dbReference>
<dbReference type="GO" id="GO:0046872">
    <property type="term" value="F:metal ion binding"/>
    <property type="evidence" value="ECO:0007669"/>
    <property type="project" value="UniProtKB-KW"/>
</dbReference>
<dbReference type="OrthoDB" id="9802248at2"/>
<protein>
    <submittedName>
        <fullName evidence="6">Glyoxylase, beta-lactamase superfamily II</fullName>
    </submittedName>
</protein>
<dbReference type="InterPro" id="IPR051453">
    <property type="entry name" value="MBL_Glyoxalase_II"/>
</dbReference>
<evidence type="ECO:0000256" key="4">
    <source>
        <dbReference type="ARBA" id="ARBA00022833"/>
    </source>
</evidence>
<dbReference type="InterPro" id="IPR036866">
    <property type="entry name" value="RibonucZ/Hydroxyglut_hydro"/>
</dbReference>
<gene>
    <name evidence="6" type="ORF">SAMN02745207_00969</name>
</gene>
<organism evidence="6 7">
    <name type="scientific">Clostridium grantii DSM 8605</name>
    <dbReference type="NCBI Taxonomy" id="1121316"/>
    <lineage>
        <taxon>Bacteria</taxon>
        <taxon>Bacillati</taxon>
        <taxon>Bacillota</taxon>
        <taxon>Clostridia</taxon>
        <taxon>Eubacteriales</taxon>
        <taxon>Clostridiaceae</taxon>
        <taxon>Clostridium</taxon>
    </lineage>
</organism>
<evidence type="ECO:0000313" key="7">
    <source>
        <dbReference type="Proteomes" id="UP000184447"/>
    </source>
</evidence>
<feature type="domain" description="Metallo-beta-lactamase" evidence="5">
    <location>
        <begin position="14"/>
        <end position="186"/>
    </location>
</feature>
<dbReference type="PANTHER" id="PTHR46233">
    <property type="entry name" value="HYDROXYACYLGLUTATHIONE HYDROLASE GLOC"/>
    <property type="match status" value="1"/>
</dbReference>
<evidence type="ECO:0000256" key="3">
    <source>
        <dbReference type="ARBA" id="ARBA00022801"/>
    </source>
</evidence>
<dbReference type="EMBL" id="FQXM01000004">
    <property type="protein sequence ID" value="SHH38572.1"/>
    <property type="molecule type" value="Genomic_DNA"/>
</dbReference>
<keyword evidence="2" id="KW-0479">Metal-binding</keyword>
<dbReference type="PANTHER" id="PTHR46233:SF3">
    <property type="entry name" value="HYDROXYACYLGLUTATHIONE HYDROLASE GLOC"/>
    <property type="match status" value="1"/>
</dbReference>
<evidence type="ECO:0000256" key="1">
    <source>
        <dbReference type="ARBA" id="ARBA00001947"/>
    </source>
</evidence>
<accession>A0A1M5SJ05</accession>
<keyword evidence="7" id="KW-1185">Reference proteome</keyword>
<dbReference type="SUPFAM" id="SSF56281">
    <property type="entry name" value="Metallo-hydrolase/oxidoreductase"/>
    <property type="match status" value="1"/>
</dbReference>
<dbReference type="InterPro" id="IPR001279">
    <property type="entry name" value="Metallo-B-lactamas"/>
</dbReference>
<dbReference type="SMART" id="SM00849">
    <property type="entry name" value="Lactamase_B"/>
    <property type="match status" value="1"/>
</dbReference>
<comment type="cofactor">
    <cofactor evidence="1">
        <name>Zn(2+)</name>
        <dbReference type="ChEBI" id="CHEBI:29105"/>
    </cofactor>
</comment>
<dbReference type="AlphaFoldDB" id="A0A1M5SJ05"/>
<keyword evidence="4" id="KW-0862">Zinc</keyword>
<name>A0A1M5SJ05_9CLOT</name>
<sequence length="199" mass="22551">MSIKFETLEVGYLQENCYIVYDESSLEGVVIDPGDEENKIIATIEKIGVDVKYILLTHGHMDHTGAAEALLYKYNVPLLMNEEDYKFIKDNTQVFGEFKKYSTESFLKDKDEVIIGSSKIKCIETPGHSPGGICFLVDDYLFSGDTMFMSNIGRWDLPGGNYSTLVSSLRNKLYVLPEEIRVMPGHGPYTFIKAEKNNY</sequence>
<proteinExistence type="predicted"/>
<dbReference type="RefSeq" id="WP_073337296.1">
    <property type="nucleotide sequence ID" value="NZ_FQXM01000004.1"/>
</dbReference>
<evidence type="ECO:0000259" key="5">
    <source>
        <dbReference type="SMART" id="SM00849"/>
    </source>
</evidence>
<evidence type="ECO:0000256" key="2">
    <source>
        <dbReference type="ARBA" id="ARBA00022723"/>
    </source>
</evidence>
<dbReference type="Proteomes" id="UP000184447">
    <property type="component" value="Unassembled WGS sequence"/>
</dbReference>
<dbReference type="CDD" id="cd06262">
    <property type="entry name" value="metallo-hydrolase-like_MBL-fold"/>
    <property type="match status" value="1"/>
</dbReference>
<reference evidence="6 7" key="1">
    <citation type="submission" date="2016-11" db="EMBL/GenBank/DDBJ databases">
        <authorList>
            <person name="Jaros S."/>
            <person name="Januszkiewicz K."/>
            <person name="Wedrychowicz H."/>
        </authorList>
    </citation>
    <scope>NUCLEOTIDE SEQUENCE [LARGE SCALE GENOMIC DNA]</scope>
    <source>
        <strain evidence="6 7">DSM 8605</strain>
    </source>
</reference>
<dbReference type="STRING" id="1121316.SAMN02745207_00969"/>
<evidence type="ECO:0000313" key="6">
    <source>
        <dbReference type="EMBL" id="SHH38572.1"/>
    </source>
</evidence>
<dbReference type="GO" id="GO:0016787">
    <property type="term" value="F:hydrolase activity"/>
    <property type="evidence" value="ECO:0007669"/>
    <property type="project" value="UniProtKB-KW"/>
</dbReference>
<keyword evidence="3" id="KW-0378">Hydrolase</keyword>